<evidence type="ECO:0000313" key="3">
    <source>
        <dbReference type="EMBL" id="MBB2144564.1"/>
    </source>
</evidence>
<dbReference type="AlphaFoldDB" id="A0A923DYZ5"/>
<dbReference type="InterPro" id="IPR000305">
    <property type="entry name" value="GIY-YIG_endonuc"/>
</dbReference>
<dbReference type="RefSeq" id="WP_182921253.1">
    <property type="nucleotide sequence ID" value="NZ_WNXD01000001.1"/>
</dbReference>
<dbReference type="InterPro" id="IPR035901">
    <property type="entry name" value="GIY-YIG_endonuc_sf"/>
</dbReference>
<name>A0A923DYZ5_9SPHI</name>
<proteinExistence type="inferred from homology"/>
<reference evidence="3" key="1">
    <citation type="submission" date="2019-11" db="EMBL/GenBank/DDBJ databases">
        <title>Description of Pedobacter sp. LMG 31464T.</title>
        <authorList>
            <person name="Carlier A."/>
            <person name="Qi S."/>
            <person name="Vandamme P."/>
        </authorList>
    </citation>
    <scope>NUCLEOTIDE SEQUENCE</scope>
    <source>
        <strain evidence="3">LMG 31464</strain>
    </source>
</reference>
<feature type="domain" description="GIY-YIG" evidence="2">
    <location>
        <begin position="4"/>
        <end position="81"/>
    </location>
</feature>
<accession>A0A923DYZ5</accession>
<comment type="similarity">
    <text evidence="1">Belongs to the UPF0213 family.</text>
</comment>
<dbReference type="Gene3D" id="3.40.1440.10">
    <property type="entry name" value="GIY-YIG endonuclease"/>
    <property type="match status" value="1"/>
</dbReference>
<dbReference type="CDD" id="cd10448">
    <property type="entry name" value="GIY-YIG_unchar_3"/>
    <property type="match status" value="1"/>
</dbReference>
<dbReference type="Proteomes" id="UP000601055">
    <property type="component" value="Unassembled WGS sequence"/>
</dbReference>
<evidence type="ECO:0000313" key="4">
    <source>
        <dbReference type="Proteomes" id="UP000601055"/>
    </source>
</evidence>
<dbReference type="Pfam" id="PF01541">
    <property type="entry name" value="GIY-YIG"/>
    <property type="match status" value="1"/>
</dbReference>
<dbReference type="EMBL" id="WNXD01000001">
    <property type="protein sequence ID" value="MBB2144564.1"/>
    <property type="molecule type" value="Genomic_DNA"/>
</dbReference>
<organism evidence="3 4">
    <name type="scientific">Pedobacter planticolens</name>
    <dbReference type="NCBI Taxonomy" id="2679964"/>
    <lineage>
        <taxon>Bacteria</taxon>
        <taxon>Pseudomonadati</taxon>
        <taxon>Bacteroidota</taxon>
        <taxon>Sphingobacteriia</taxon>
        <taxon>Sphingobacteriales</taxon>
        <taxon>Sphingobacteriaceae</taxon>
        <taxon>Pedobacter</taxon>
    </lineage>
</organism>
<dbReference type="PANTHER" id="PTHR34477:SF5">
    <property type="entry name" value="BSL5627 PROTEIN"/>
    <property type="match status" value="1"/>
</dbReference>
<dbReference type="SUPFAM" id="SSF82771">
    <property type="entry name" value="GIY-YIG endonuclease"/>
    <property type="match status" value="1"/>
</dbReference>
<gene>
    <name evidence="3" type="ORF">GM921_03635</name>
</gene>
<evidence type="ECO:0000256" key="1">
    <source>
        <dbReference type="ARBA" id="ARBA00007435"/>
    </source>
</evidence>
<protein>
    <submittedName>
        <fullName evidence="3">GIY-YIG nuclease family protein</fullName>
    </submittedName>
</protein>
<evidence type="ECO:0000259" key="2">
    <source>
        <dbReference type="PROSITE" id="PS50164"/>
    </source>
</evidence>
<dbReference type="PANTHER" id="PTHR34477">
    <property type="entry name" value="UPF0213 PROTEIN YHBQ"/>
    <property type="match status" value="1"/>
</dbReference>
<dbReference type="InterPro" id="IPR050190">
    <property type="entry name" value="UPF0213_domain"/>
</dbReference>
<keyword evidence="4" id="KW-1185">Reference proteome</keyword>
<sequence>MRDHNYFVYILTNKNKTALYTGVTNDLSIRLKQHIEGDSKFSFTLRYKCFYLVYYEHYKYIEHAIDREKEIKGWSRAKKNALIEIENKNWHFLNDDVIET</sequence>
<dbReference type="PROSITE" id="PS50164">
    <property type="entry name" value="GIY_YIG"/>
    <property type="match status" value="1"/>
</dbReference>
<comment type="caution">
    <text evidence="3">The sequence shown here is derived from an EMBL/GenBank/DDBJ whole genome shotgun (WGS) entry which is preliminary data.</text>
</comment>